<dbReference type="Proteomes" id="UP000321532">
    <property type="component" value="Unassembled WGS sequence"/>
</dbReference>
<keyword evidence="3" id="KW-1185">Reference proteome</keyword>
<accession>A0A512AZT9</accession>
<evidence type="ECO:0000313" key="3">
    <source>
        <dbReference type="Proteomes" id="UP000321532"/>
    </source>
</evidence>
<organism evidence="2 3">
    <name type="scientific">Adhaeribacter aerolatus</name>
    <dbReference type="NCBI Taxonomy" id="670289"/>
    <lineage>
        <taxon>Bacteria</taxon>
        <taxon>Pseudomonadati</taxon>
        <taxon>Bacteroidota</taxon>
        <taxon>Cytophagia</taxon>
        <taxon>Cytophagales</taxon>
        <taxon>Hymenobacteraceae</taxon>
        <taxon>Adhaeribacter</taxon>
    </lineage>
</organism>
<sequence>MLKLHLFTNQIRPLVRYKYISQNKPYESHKTLKNYPGHNALTQRIGSKRPKAAEEPIQ</sequence>
<evidence type="ECO:0000256" key="1">
    <source>
        <dbReference type="SAM" id="MobiDB-lite"/>
    </source>
</evidence>
<gene>
    <name evidence="2" type="ORF">AAE02nite_28950</name>
</gene>
<reference evidence="2 3" key="1">
    <citation type="submission" date="2019-07" db="EMBL/GenBank/DDBJ databases">
        <title>Whole genome shotgun sequence of Adhaeribacter aerolatus NBRC 106133.</title>
        <authorList>
            <person name="Hosoyama A."/>
            <person name="Uohara A."/>
            <person name="Ohji S."/>
            <person name="Ichikawa N."/>
        </authorList>
    </citation>
    <scope>NUCLEOTIDE SEQUENCE [LARGE SCALE GENOMIC DNA]</scope>
    <source>
        <strain evidence="2 3">NBRC 106133</strain>
    </source>
</reference>
<name>A0A512AZT9_9BACT</name>
<proteinExistence type="predicted"/>
<feature type="region of interest" description="Disordered" evidence="1">
    <location>
        <begin position="30"/>
        <end position="58"/>
    </location>
</feature>
<dbReference type="EMBL" id="BJYS01000021">
    <property type="protein sequence ID" value="GEO05231.1"/>
    <property type="molecule type" value="Genomic_DNA"/>
</dbReference>
<protein>
    <submittedName>
        <fullName evidence="2">Uncharacterized protein</fullName>
    </submittedName>
</protein>
<evidence type="ECO:0000313" key="2">
    <source>
        <dbReference type="EMBL" id="GEO05231.1"/>
    </source>
</evidence>
<comment type="caution">
    <text evidence="2">The sequence shown here is derived from an EMBL/GenBank/DDBJ whole genome shotgun (WGS) entry which is preliminary data.</text>
</comment>
<dbReference type="AlphaFoldDB" id="A0A512AZT9"/>